<comment type="function">
    <text evidence="5">Activates KDO (a required 8-carbon sugar) for incorporation into bacterial lipopolysaccharide in Gram-negative bacteria.</text>
</comment>
<accession>A0AAE3KUA4</accession>
<dbReference type="EMBL" id="RJUF01000182">
    <property type="protein sequence ID" value="MCP9765367.1"/>
    <property type="molecule type" value="Genomic_DNA"/>
</dbReference>
<dbReference type="PANTHER" id="PTHR42866:SF2">
    <property type="entry name" value="3-DEOXY-MANNO-OCTULOSONATE CYTIDYLYLTRANSFERASE, MITOCHONDRIAL"/>
    <property type="match status" value="1"/>
</dbReference>
<comment type="catalytic activity">
    <reaction evidence="5">
        <text>3-deoxy-alpha-D-manno-oct-2-ulosonate + CTP = CMP-3-deoxy-beta-D-manno-octulosonate + diphosphate</text>
        <dbReference type="Rhea" id="RHEA:23448"/>
        <dbReference type="ChEBI" id="CHEBI:33019"/>
        <dbReference type="ChEBI" id="CHEBI:37563"/>
        <dbReference type="ChEBI" id="CHEBI:85986"/>
        <dbReference type="ChEBI" id="CHEBI:85987"/>
        <dbReference type="EC" id="2.7.7.38"/>
    </reaction>
</comment>
<proteinExistence type="inferred from homology"/>
<evidence type="ECO:0000256" key="4">
    <source>
        <dbReference type="ARBA" id="ARBA00022985"/>
    </source>
</evidence>
<dbReference type="NCBIfam" id="NF009905">
    <property type="entry name" value="PRK13368.1"/>
    <property type="match status" value="1"/>
</dbReference>
<comment type="caution">
    <text evidence="6">The sequence shown here is derived from an EMBL/GenBank/DDBJ whole genome shotgun (WGS) entry which is preliminary data.</text>
</comment>
<dbReference type="InterPro" id="IPR029044">
    <property type="entry name" value="Nucleotide-diphossugar_trans"/>
</dbReference>
<comment type="pathway">
    <text evidence="5">Nucleotide-sugar biosynthesis; CMP-3-deoxy-D-manno-octulosonate biosynthesis; CMP-3-deoxy-D-manno-octulosonate from 3-deoxy-D-manno-octulosonate and CTP: step 1/1.</text>
</comment>
<comment type="similarity">
    <text evidence="5">Belongs to the KdsB family.</text>
</comment>
<organism evidence="6 7">
    <name type="scientific">Lacihabitans soyangensis</name>
    <dbReference type="NCBI Taxonomy" id="869394"/>
    <lineage>
        <taxon>Bacteria</taxon>
        <taxon>Pseudomonadati</taxon>
        <taxon>Bacteroidota</taxon>
        <taxon>Cytophagia</taxon>
        <taxon>Cytophagales</taxon>
        <taxon>Leadbetterellaceae</taxon>
        <taxon>Lacihabitans</taxon>
    </lineage>
</organism>
<dbReference type="PANTHER" id="PTHR42866">
    <property type="entry name" value="3-DEOXY-MANNO-OCTULOSONATE CYTIDYLYLTRANSFERASE"/>
    <property type="match status" value="1"/>
</dbReference>
<dbReference type="EC" id="2.7.7.38" evidence="5"/>
<name>A0AAE3KUA4_9BACT</name>
<keyword evidence="2 5" id="KW-0808">Transferase</keyword>
<keyword evidence="3 5" id="KW-0548">Nucleotidyltransferase</keyword>
<dbReference type="SUPFAM" id="SSF53448">
    <property type="entry name" value="Nucleotide-diphospho-sugar transferases"/>
    <property type="match status" value="1"/>
</dbReference>
<gene>
    <name evidence="5 6" type="primary">kdsB</name>
    <name evidence="6" type="ORF">EGI31_20730</name>
</gene>
<protein>
    <recommendedName>
        <fullName evidence="5">3-deoxy-manno-octulosonate cytidylyltransferase</fullName>
        <ecNumber evidence="5">2.7.7.38</ecNumber>
    </recommendedName>
    <alternativeName>
        <fullName evidence="5">CMP-2-keto-3-deoxyoctulosonic acid synthase</fullName>
        <shortName evidence="5">CKS</shortName>
        <shortName evidence="5">CMP-KDO synthase</shortName>
    </alternativeName>
</protein>
<sequence length="249" mass="28315">MKILGIIPARYSSSRFPAKLLKTIHGKSILQMVYEQCEKTQSLSKIVVATDHEAIFEHVEGFHGEVVMTSTKHESGTDRCAEALKLFGGNSSYDYVVNIQGDEPLIDPNTIDGLCSILDDKIEIASACFPIGKMEDLLSPNVVKVVIGEKKQALYFSRSPIPHIRDQKIDQWLEHNVFYKHLGIYAYRVDILEKLGKYPMAKLESQEKLEQLRWLSNGFKINMVEATSEGFGIDTEQDFERLKQFLDKK</sequence>
<dbReference type="NCBIfam" id="TIGR00466">
    <property type="entry name" value="kdsB"/>
    <property type="match status" value="1"/>
</dbReference>
<evidence type="ECO:0000313" key="6">
    <source>
        <dbReference type="EMBL" id="MCP9765367.1"/>
    </source>
</evidence>
<dbReference type="NCBIfam" id="NF003952">
    <property type="entry name" value="PRK05450.1-5"/>
    <property type="match status" value="1"/>
</dbReference>
<evidence type="ECO:0000313" key="7">
    <source>
        <dbReference type="Proteomes" id="UP001204144"/>
    </source>
</evidence>
<evidence type="ECO:0000256" key="1">
    <source>
        <dbReference type="ARBA" id="ARBA00004370"/>
    </source>
</evidence>
<keyword evidence="7" id="KW-1185">Reference proteome</keyword>
<dbReference type="GO" id="GO:0008690">
    <property type="term" value="F:3-deoxy-manno-octulosonate cytidylyltransferase activity"/>
    <property type="evidence" value="ECO:0007669"/>
    <property type="project" value="UniProtKB-UniRule"/>
</dbReference>
<dbReference type="NCBIfam" id="NF003950">
    <property type="entry name" value="PRK05450.1-3"/>
    <property type="match status" value="1"/>
</dbReference>
<dbReference type="HAMAP" id="MF_00057">
    <property type="entry name" value="KdsB"/>
    <property type="match status" value="1"/>
</dbReference>
<dbReference type="FunFam" id="3.90.550.10:FF:000011">
    <property type="entry name" value="3-deoxy-manno-octulosonate cytidylyltransferase"/>
    <property type="match status" value="1"/>
</dbReference>
<keyword evidence="5" id="KW-0963">Cytoplasm</keyword>
<dbReference type="InterPro" id="IPR004528">
    <property type="entry name" value="KdsB"/>
</dbReference>
<dbReference type="Gene3D" id="3.90.550.10">
    <property type="entry name" value="Spore Coat Polysaccharide Biosynthesis Protein SpsA, Chain A"/>
    <property type="match status" value="1"/>
</dbReference>
<dbReference type="Pfam" id="PF02348">
    <property type="entry name" value="CTP_transf_3"/>
    <property type="match status" value="1"/>
</dbReference>
<dbReference type="Proteomes" id="UP001204144">
    <property type="component" value="Unassembled WGS sequence"/>
</dbReference>
<dbReference type="GO" id="GO:0005829">
    <property type="term" value="C:cytosol"/>
    <property type="evidence" value="ECO:0007669"/>
    <property type="project" value="TreeGrafter"/>
</dbReference>
<comment type="subcellular location">
    <subcellularLocation>
        <location evidence="5">Cytoplasm</location>
    </subcellularLocation>
    <subcellularLocation>
        <location evidence="1">Membrane</location>
    </subcellularLocation>
</comment>
<dbReference type="GO" id="GO:0009103">
    <property type="term" value="P:lipopolysaccharide biosynthetic process"/>
    <property type="evidence" value="ECO:0007669"/>
    <property type="project" value="UniProtKB-UniRule"/>
</dbReference>
<dbReference type="InterPro" id="IPR003329">
    <property type="entry name" value="Cytidylyl_trans"/>
</dbReference>
<dbReference type="CDD" id="cd02517">
    <property type="entry name" value="CMP-KDO-Synthetase"/>
    <property type="match status" value="1"/>
</dbReference>
<dbReference type="GO" id="GO:0016020">
    <property type="term" value="C:membrane"/>
    <property type="evidence" value="ECO:0007669"/>
    <property type="project" value="UniProtKB-SubCell"/>
</dbReference>
<keyword evidence="4 5" id="KW-0448">Lipopolysaccharide biosynthesis</keyword>
<evidence type="ECO:0000256" key="5">
    <source>
        <dbReference type="HAMAP-Rule" id="MF_00057"/>
    </source>
</evidence>
<evidence type="ECO:0000256" key="3">
    <source>
        <dbReference type="ARBA" id="ARBA00022695"/>
    </source>
</evidence>
<reference evidence="6 7" key="1">
    <citation type="submission" date="2018-11" db="EMBL/GenBank/DDBJ databases">
        <title>Novel bacteria species description.</title>
        <authorList>
            <person name="Han J.-H."/>
        </authorList>
    </citation>
    <scope>NUCLEOTIDE SEQUENCE [LARGE SCALE GENOMIC DNA]</scope>
    <source>
        <strain evidence="6 7">KCTC23259</strain>
    </source>
</reference>
<dbReference type="AlphaFoldDB" id="A0AAE3KUA4"/>
<dbReference type="GO" id="GO:0033468">
    <property type="term" value="P:CMP-keto-3-deoxy-D-manno-octulosonic acid biosynthetic process"/>
    <property type="evidence" value="ECO:0007669"/>
    <property type="project" value="UniProtKB-UniRule"/>
</dbReference>
<evidence type="ECO:0000256" key="2">
    <source>
        <dbReference type="ARBA" id="ARBA00022679"/>
    </source>
</evidence>